<evidence type="ECO:0000313" key="7">
    <source>
        <dbReference type="Proteomes" id="UP001056291"/>
    </source>
</evidence>
<evidence type="ECO:0000259" key="4">
    <source>
        <dbReference type="Pfam" id="PF00669"/>
    </source>
</evidence>
<comment type="similarity">
    <text evidence="1 3">Belongs to the bacterial flagellin family.</text>
</comment>
<evidence type="ECO:0000256" key="1">
    <source>
        <dbReference type="ARBA" id="ARBA00005709"/>
    </source>
</evidence>
<dbReference type="Gene3D" id="1.20.1330.10">
    <property type="entry name" value="f41 fragment of flagellin, N-terminal domain"/>
    <property type="match status" value="1"/>
</dbReference>
<dbReference type="SUPFAM" id="SSF64518">
    <property type="entry name" value="Phase 1 flagellin"/>
    <property type="match status" value="1"/>
</dbReference>
<comment type="function">
    <text evidence="3">Flagellin is the subunit protein which polymerizes to form the filaments of bacterial flagella.</text>
</comment>
<proteinExistence type="inferred from homology"/>
<reference evidence="6" key="1">
    <citation type="submission" date="2022-06" db="EMBL/GenBank/DDBJ databases">
        <title>Sneathiella actinostolidae sp. nov., isolated from a sea anemonein the Western Pacific Ocean.</title>
        <authorList>
            <person name="Wei M.J."/>
        </authorList>
    </citation>
    <scope>NUCLEOTIDE SEQUENCE</scope>
    <source>
        <strain evidence="6">PHK-P5</strain>
    </source>
</reference>
<dbReference type="PANTHER" id="PTHR42792:SF2">
    <property type="entry name" value="FLAGELLIN"/>
    <property type="match status" value="1"/>
</dbReference>
<keyword evidence="3" id="KW-0964">Secreted</keyword>
<evidence type="ECO:0000256" key="2">
    <source>
        <dbReference type="ARBA" id="ARBA00023143"/>
    </source>
</evidence>
<dbReference type="Pfam" id="PF00669">
    <property type="entry name" value="Flagellin_N"/>
    <property type="match status" value="1"/>
</dbReference>
<dbReference type="InterPro" id="IPR001492">
    <property type="entry name" value="Flagellin"/>
</dbReference>
<dbReference type="EMBL" id="CP098747">
    <property type="protein sequence ID" value="USG62071.1"/>
    <property type="molecule type" value="Genomic_DNA"/>
</dbReference>
<dbReference type="Proteomes" id="UP001056291">
    <property type="component" value="Chromosome"/>
</dbReference>
<dbReference type="InterPro" id="IPR046358">
    <property type="entry name" value="Flagellin_C"/>
</dbReference>
<feature type="domain" description="Flagellin N-terminal" evidence="4">
    <location>
        <begin position="5"/>
        <end position="138"/>
    </location>
</feature>
<comment type="subcellular location">
    <subcellularLocation>
        <location evidence="3">Secreted</location>
    </subcellularLocation>
    <subcellularLocation>
        <location evidence="3">Bacterial flagellum</location>
    </subcellularLocation>
</comment>
<dbReference type="RefSeq" id="WP_251935630.1">
    <property type="nucleotide sequence ID" value="NZ_CP098747.1"/>
</dbReference>
<accession>A0ABY4W5E7</accession>
<protein>
    <recommendedName>
        <fullName evidence="3">Flagellin</fullName>
    </recommendedName>
</protein>
<evidence type="ECO:0000256" key="3">
    <source>
        <dbReference type="RuleBase" id="RU362073"/>
    </source>
</evidence>
<gene>
    <name evidence="6" type="ORF">NBZ79_03670</name>
</gene>
<dbReference type="PANTHER" id="PTHR42792">
    <property type="entry name" value="FLAGELLIN"/>
    <property type="match status" value="1"/>
</dbReference>
<keyword evidence="7" id="KW-1185">Reference proteome</keyword>
<evidence type="ECO:0000259" key="5">
    <source>
        <dbReference type="Pfam" id="PF00700"/>
    </source>
</evidence>
<keyword evidence="2 3" id="KW-0975">Bacterial flagellum</keyword>
<dbReference type="InterPro" id="IPR001029">
    <property type="entry name" value="Flagellin_N"/>
</dbReference>
<organism evidence="6 7">
    <name type="scientific">Sneathiella marina</name>
    <dbReference type="NCBI Taxonomy" id="2950108"/>
    <lineage>
        <taxon>Bacteria</taxon>
        <taxon>Pseudomonadati</taxon>
        <taxon>Pseudomonadota</taxon>
        <taxon>Alphaproteobacteria</taxon>
        <taxon>Sneathiellales</taxon>
        <taxon>Sneathiellaceae</taxon>
        <taxon>Sneathiella</taxon>
    </lineage>
</organism>
<name>A0ABY4W5E7_9PROT</name>
<dbReference type="Pfam" id="PF00700">
    <property type="entry name" value="Flagellin_C"/>
    <property type="match status" value="1"/>
</dbReference>
<evidence type="ECO:0000313" key="6">
    <source>
        <dbReference type="EMBL" id="USG62071.1"/>
    </source>
</evidence>
<sequence>MGLSINTNPSAMAALRTLSLTQNALSNTQRQIETGLKVAEPKDNPASFTIGQAMRGDIASLEAIEEGLTFGQATVSTGNAGVLQISNALIDINQKITQAFNDGLDVTILQAEVDAQLAQITSVVNETVFNGVNLIDGTSPDLDVLTGLGGVTQTIANQDLRLATLGIATLDLTNPAAALTALGAAELAVGNAMTALGTAANSLDSQAEFTQLLTDKLKEGLGILVDADLAEASAQLQSLQTKEQLGIQSLSIANARPQSILQLFQ</sequence>
<feature type="domain" description="Flagellin C-terminal" evidence="5">
    <location>
        <begin position="181"/>
        <end position="264"/>
    </location>
</feature>